<proteinExistence type="predicted"/>
<protein>
    <submittedName>
        <fullName evidence="1">Uncharacterized protein</fullName>
    </submittedName>
</protein>
<dbReference type="Proteomes" id="UP000078046">
    <property type="component" value="Unassembled WGS sequence"/>
</dbReference>
<dbReference type="EMBL" id="LWCA01000331">
    <property type="protein sequence ID" value="OAF69128.1"/>
    <property type="molecule type" value="Genomic_DNA"/>
</dbReference>
<organism evidence="1 2">
    <name type="scientific">Intoshia linei</name>
    <dbReference type="NCBI Taxonomy" id="1819745"/>
    <lineage>
        <taxon>Eukaryota</taxon>
        <taxon>Metazoa</taxon>
        <taxon>Spiralia</taxon>
        <taxon>Lophotrochozoa</taxon>
        <taxon>Mesozoa</taxon>
        <taxon>Orthonectida</taxon>
        <taxon>Rhopaluridae</taxon>
        <taxon>Intoshia</taxon>
    </lineage>
</organism>
<comment type="caution">
    <text evidence="1">The sequence shown here is derived from an EMBL/GenBank/DDBJ whole genome shotgun (WGS) entry which is preliminary data.</text>
</comment>
<gene>
    <name evidence="1" type="ORF">A3Q56_03136</name>
</gene>
<feature type="non-terminal residue" evidence="1">
    <location>
        <position position="1"/>
    </location>
</feature>
<sequence length="96" mass="11260">KKPRKSLQVANFQYERYKDDERIKNDLSDIDYVHLPNKLKAQDIGRVALMKNTSVRKASSYNVGIYKSQLKDLLKVNMTMKEKLLSYDGTFCIHFD</sequence>
<accession>A0A177B4C1</accession>
<name>A0A177B4C1_9BILA</name>
<evidence type="ECO:0000313" key="1">
    <source>
        <dbReference type="EMBL" id="OAF69128.1"/>
    </source>
</evidence>
<evidence type="ECO:0000313" key="2">
    <source>
        <dbReference type="Proteomes" id="UP000078046"/>
    </source>
</evidence>
<dbReference type="AlphaFoldDB" id="A0A177B4C1"/>
<keyword evidence="2" id="KW-1185">Reference proteome</keyword>
<reference evidence="1 2" key="1">
    <citation type="submission" date="2016-04" db="EMBL/GenBank/DDBJ databases">
        <title>The genome of Intoshia linei affirms orthonectids as highly simplified spiralians.</title>
        <authorList>
            <person name="Mikhailov K.V."/>
            <person name="Slusarev G.S."/>
            <person name="Nikitin M.A."/>
            <person name="Logacheva M.D."/>
            <person name="Penin A."/>
            <person name="Aleoshin V."/>
            <person name="Panchin Y.V."/>
        </authorList>
    </citation>
    <scope>NUCLEOTIDE SEQUENCE [LARGE SCALE GENOMIC DNA]</scope>
    <source>
        <strain evidence="1">Intl2013</strain>
        <tissue evidence="1">Whole animal</tissue>
    </source>
</reference>